<evidence type="ECO:0000259" key="1">
    <source>
        <dbReference type="Pfam" id="PF01939"/>
    </source>
</evidence>
<organism evidence="2 3">
    <name type="scientific">Candidatus Magnetobacterium bavaricum</name>
    <dbReference type="NCBI Taxonomy" id="29290"/>
    <lineage>
        <taxon>Bacteria</taxon>
        <taxon>Pseudomonadati</taxon>
        <taxon>Nitrospirota</taxon>
        <taxon>Thermodesulfovibrionia</taxon>
        <taxon>Thermodesulfovibrionales</taxon>
        <taxon>Candidatus Magnetobacteriaceae</taxon>
        <taxon>Candidatus Magnetobacterium</taxon>
    </lineage>
</organism>
<protein>
    <submittedName>
        <fullName evidence="2">Protein belonging to Uncharacterized protein family UPF0286</fullName>
    </submittedName>
</protein>
<dbReference type="GO" id="GO:0003676">
    <property type="term" value="F:nucleic acid binding"/>
    <property type="evidence" value="ECO:0007669"/>
    <property type="project" value="InterPro"/>
</dbReference>
<dbReference type="Gene3D" id="3.40.1350.10">
    <property type="match status" value="1"/>
</dbReference>
<accession>A0A0F3GWK2</accession>
<proteinExistence type="predicted"/>
<reference evidence="2 3" key="1">
    <citation type="submission" date="2015-02" db="EMBL/GenBank/DDBJ databases">
        <title>Single-cell genomics of uncultivated deep-branching MTB reveals a conserved set of magnetosome genes.</title>
        <authorList>
            <person name="Kolinko S."/>
            <person name="Richter M."/>
            <person name="Glockner F.O."/>
            <person name="Brachmann A."/>
            <person name="Schuler D."/>
        </authorList>
    </citation>
    <scope>NUCLEOTIDE SEQUENCE [LARGE SCALE GENOMIC DNA]</scope>
    <source>
        <strain evidence="2">TM-1</strain>
    </source>
</reference>
<evidence type="ECO:0000313" key="3">
    <source>
        <dbReference type="Proteomes" id="UP000033423"/>
    </source>
</evidence>
<comment type="caution">
    <text evidence="2">The sequence shown here is derived from an EMBL/GenBank/DDBJ whole genome shotgun (WGS) entry which is preliminary data.</text>
</comment>
<feature type="non-terminal residue" evidence="2">
    <location>
        <position position="149"/>
    </location>
</feature>
<name>A0A0F3GWK2_9BACT</name>
<keyword evidence="3" id="KW-1185">Reference proteome</keyword>
<dbReference type="InterPro" id="IPR048301">
    <property type="entry name" value="NucS_C"/>
</dbReference>
<feature type="domain" description="Endonuclease NucS C-terminal" evidence="1">
    <location>
        <begin position="6"/>
        <end position="92"/>
    </location>
</feature>
<dbReference type="Pfam" id="PF01939">
    <property type="entry name" value="NucS_C"/>
    <property type="match status" value="1"/>
</dbReference>
<dbReference type="Proteomes" id="UP000033423">
    <property type="component" value="Unassembled WGS sequence"/>
</dbReference>
<dbReference type="InterPro" id="IPR011856">
    <property type="entry name" value="tRNA_endonuc-like_dom_sf"/>
</dbReference>
<evidence type="ECO:0000313" key="2">
    <source>
        <dbReference type="EMBL" id="KJU85058.1"/>
    </source>
</evidence>
<dbReference type="EMBL" id="LACI01001174">
    <property type="protein sequence ID" value="KJU85058.1"/>
    <property type="molecule type" value="Genomic_DNA"/>
</dbReference>
<sequence length="149" mass="17374">MKINEIKIVNTIFNHPYLINEECCQATKQKELYLGCAGRADIVFTLTNCTYVIEIKRLTLSTKDVNQLIAYIDHLRTNNNIKEIRGVIVGKKPYNDKKLYTLTNYVKEKAAYSINLLYIDIDIPMLNKQCSNLNWKRISHVEAYRCSYC</sequence>
<dbReference type="GO" id="GO:0004519">
    <property type="term" value="F:endonuclease activity"/>
    <property type="evidence" value="ECO:0007669"/>
    <property type="project" value="InterPro"/>
</dbReference>
<dbReference type="AlphaFoldDB" id="A0A0F3GWK2"/>
<gene>
    <name evidence="2" type="ORF">MBAV_002748</name>
</gene>